<evidence type="ECO:0000313" key="2">
    <source>
        <dbReference type="Proteomes" id="UP001165082"/>
    </source>
</evidence>
<protein>
    <submittedName>
        <fullName evidence="1">Uncharacterized protein</fullName>
    </submittedName>
</protein>
<name>A0A9W6ZNF6_9STRA</name>
<proteinExistence type="predicted"/>
<dbReference type="AlphaFoldDB" id="A0A9W6ZNF6"/>
<organism evidence="1 2">
    <name type="scientific">Triparma retinervis</name>
    <dbReference type="NCBI Taxonomy" id="2557542"/>
    <lineage>
        <taxon>Eukaryota</taxon>
        <taxon>Sar</taxon>
        <taxon>Stramenopiles</taxon>
        <taxon>Ochrophyta</taxon>
        <taxon>Bolidophyceae</taxon>
        <taxon>Parmales</taxon>
        <taxon>Triparmaceae</taxon>
        <taxon>Triparma</taxon>
    </lineage>
</organism>
<accession>A0A9W6ZNF6</accession>
<feature type="non-terminal residue" evidence="1">
    <location>
        <position position="1"/>
    </location>
</feature>
<reference evidence="1" key="1">
    <citation type="submission" date="2022-07" db="EMBL/GenBank/DDBJ databases">
        <title>Genome analysis of Parmales, a sister group of diatoms, reveals the evolutionary specialization of diatoms from phago-mixotrophs to photoautotrophs.</title>
        <authorList>
            <person name="Ban H."/>
            <person name="Sato S."/>
            <person name="Yoshikawa S."/>
            <person name="Kazumasa Y."/>
            <person name="Nakamura Y."/>
            <person name="Ichinomiya M."/>
            <person name="Saitoh K."/>
            <person name="Sato N."/>
            <person name="Blanc-Mathieu R."/>
            <person name="Endo H."/>
            <person name="Kuwata A."/>
            <person name="Ogata H."/>
        </authorList>
    </citation>
    <scope>NUCLEOTIDE SEQUENCE</scope>
</reference>
<evidence type="ECO:0000313" key="1">
    <source>
        <dbReference type="EMBL" id="GMH53125.1"/>
    </source>
</evidence>
<keyword evidence="2" id="KW-1185">Reference proteome</keyword>
<dbReference type="Proteomes" id="UP001165082">
    <property type="component" value="Unassembled WGS sequence"/>
</dbReference>
<dbReference type="EMBL" id="BRXZ01004654">
    <property type="protein sequence ID" value="GMH53125.1"/>
    <property type="molecule type" value="Genomic_DNA"/>
</dbReference>
<sequence>SSAHEGEGHIRGCARGSVLTEDKARYATENTIFVLRIVEDIGGVGEAKIVTKEFHAKVCTLYSSPSSLPPP</sequence>
<comment type="caution">
    <text evidence="1">The sequence shown here is derived from an EMBL/GenBank/DDBJ whole genome shotgun (WGS) entry which is preliminary data.</text>
</comment>
<gene>
    <name evidence="1" type="ORF">TrRE_jg11212</name>
</gene>